<evidence type="ECO:0000313" key="2">
    <source>
        <dbReference type="Proteomes" id="UP000181980"/>
    </source>
</evidence>
<proteinExistence type="predicted"/>
<keyword evidence="2" id="KW-1185">Reference proteome</keyword>
<dbReference type="AlphaFoldDB" id="A0A1H5PJ16"/>
<reference evidence="2" key="1">
    <citation type="submission" date="2016-10" db="EMBL/GenBank/DDBJ databases">
        <authorList>
            <person name="Varghese N."/>
            <person name="Submissions S."/>
        </authorList>
    </citation>
    <scope>NUCLEOTIDE SEQUENCE [LARGE SCALE GENOMIC DNA]</scope>
    <source>
        <strain evidence="2">DSM 45237</strain>
    </source>
</reference>
<name>A0A1H5PJ16_9ACTN</name>
<protein>
    <submittedName>
        <fullName evidence="1">Uncharacterized protein</fullName>
    </submittedName>
</protein>
<organism evidence="1 2">
    <name type="scientific">Jiangella alba</name>
    <dbReference type="NCBI Taxonomy" id="561176"/>
    <lineage>
        <taxon>Bacteria</taxon>
        <taxon>Bacillati</taxon>
        <taxon>Actinomycetota</taxon>
        <taxon>Actinomycetes</taxon>
        <taxon>Jiangellales</taxon>
        <taxon>Jiangellaceae</taxon>
        <taxon>Jiangella</taxon>
    </lineage>
</organism>
<dbReference type="STRING" id="561176.SAMN04488561_4440"/>
<accession>A0A1H5PJ16</accession>
<gene>
    <name evidence="1" type="ORF">SAMN04488561_4440</name>
</gene>
<sequence>MVLDEFSRVAQSIDGDTATAQTAVTRGLKVLTGIGGVVAADVPAGAAPNSRLRRHRVADPYLRFWFRAAAGRHRPHWAVCTS</sequence>
<dbReference type="Proteomes" id="UP000181980">
    <property type="component" value="Unassembled WGS sequence"/>
</dbReference>
<evidence type="ECO:0000313" key="1">
    <source>
        <dbReference type="EMBL" id="SEF13654.1"/>
    </source>
</evidence>
<dbReference type="EMBL" id="FNUC01000004">
    <property type="protein sequence ID" value="SEF13654.1"/>
    <property type="molecule type" value="Genomic_DNA"/>
</dbReference>